<keyword evidence="3" id="KW-1185">Reference proteome</keyword>
<dbReference type="STRING" id="1121395.SAMN02745215_04830"/>
<protein>
    <submittedName>
        <fullName evidence="2">Chloramphenicol O-acetyltransferase type A</fullName>
    </submittedName>
</protein>
<dbReference type="NCBIfam" id="NF000491">
    <property type="entry name" value="chloram_CatA"/>
    <property type="match status" value="1"/>
</dbReference>
<evidence type="ECO:0000256" key="1">
    <source>
        <dbReference type="PIRSR" id="PIRSR000440-1"/>
    </source>
</evidence>
<dbReference type="PANTHER" id="PTHR38474">
    <property type="entry name" value="SLR0299 PROTEIN"/>
    <property type="match status" value="1"/>
</dbReference>
<dbReference type="PIRSF" id="PIRSF000440">
    <property type="entry name" value="CAT"/>
    <property type="match status" value="1"/>
</dbReference>
<evidence type="ECO:0000313" key="2">
    <source>
        <dbReference type="EMBL" id="SHN87266.1"/>
    </source>
</evidence>
<feature type="active site" description="Proton acceptor" evidence="1">
    <location>
        <position position="189"/>
    </location>
</feature>
<dbReference type="AlphaFoldDB" id="A0A1M7UWK3"/>
<dbReference type="RefSeq" id="WP_072774922.1">
    <property type="nucleotide sequence ID" value="NZ_FRDN01000019.1"/>
</dbReference>
<name>A0A1M7UWK3_9FIRM</name>
<proteinExistence type="predicted"/>
<organism evidence="2 3">
    <name type="scientific">Desulfitobacterium chlororespirans DSM 11544</name>
    <dbReference type="NCBI Taxonomy" id="1121395"/>
    <lineage>
        <taxon>Bacteria</taxon>
        <taxon>Bacillati</taxon>
        <taxon>Bacillota</taxon>
        <taxon>Clostridia</taxon>
        <taxon>Eubacteriales</taxon>
        <taxon>Desulfitobacteriaceae</taxon>
        <taxon>Desulfitobacterium</taxon>
    </lineage>
</organism>
<dbReference type="GO" id="GO:0008811">
    <property type="term" value="F:chloramphenicol O-acetyltransferase activity"/>
    <property type="evidence" value="ECO:0007669"/>
    <property type="project" value="InterPro"/>
</dbReference>
<dbReference type="InterPro" id="IPR001707">
    <property type="entry name" value="Cmp_AcTrfase"/>
</dbReference>
<dbReference type="PANTHER" id="PTHR38474:SF2">
    <property type="entry name" value="CHLORAMPHENICOL ACETYLTRANSFERASE"/>
    <property type="match status" value="1"/>
</dbReference>
<dbReference type="Pfam" id="PF00302">
    <property type="entry name" value="CAT"/>
    <property type="match status" value="1"/>
</dbReference>
<evidence type="ECO:0000313" key="3">
    <source>
        <dbReference type="Proteomes" id="UP000184010"/>
    </source>
</evidence>
<dbReference type="Gene3D" id="3.30.559.10">
    <property type="entry name" value="Chloramphenicol acetyltransferase-like domain"/>
    <property type="match status" value="1"/>
</dbReference>
<dbReference type="SMART" id="SM01059">
    <property type="entry name" value="CAT"/>
    <property type="match status" value="1"/>
</dbReference>
<sequence length="215" mass="25260">MKFIEVEMEQWARKKHYEHYSKHVRCSYSLTVEIDISGLLTGLKAKGRKAYPAQIYMLSAVANQFQEFRMSTNEEKRLGYWDVINPMYTVLNRETETFSAIWTKYDSCFHRFYRACLEDATQYANGVLFPQDNLPPNIFNISSIPWLDFTAFNLNVPSQDNYLLPIFTIGKYRKEKGKTLMPLAIQCHHAVCDGLHVGRFIDALRYMAVNWDEWL</sequence>
<dbReference type="EMBL" id="FRDN01000019">
    <property type="protein sequence ID" value="SHN87266.1"/>
    <property type="molecule type" value="Genomic_DNA"/>
</dbReference>
<dbReference type="InterPro" id="IPR023213">
    <property type="entry name" value="CAT-like_dom_sf"/>
</dbReference>
<keyword evidence="2" id="KW-0808">Transferase</keyword>
<dbReference type="Proteomes" id="UP000184010">
    <property type="component" value="Unassembled WGS sequence"/>
</dbReference>
<gene>
    <name evidence="2" type="ORF">SAMN02745215_04830</name>
</gene>
<reference evidence="3" key="1">
    <citation type="submission" date="2016-12" db="EMBL/GenBank/DDBJ databases">
        <authorList>
            <person name="Varghese N."/>
            <person name="Submissions S."/>
        </authorList>
    </citation>
    <scope>NUCLEOTIDE SEQUENCE [LARGE SCALE GENOMIC DNA]</scope>
    <source>
        <strain evidence="3">DSM 11544</strain>
    </source>
</reference>
<dbReference type="SUPFAM" id="SSF52777">
    <property type="entry name" value="CoA-dependent acyltransferases"/>
    <property type="match status" value="1"/>
</dbReference>
<accession>A0A1M7UWK3</accession>